<feature type="compositionally biased region" description="Polar residues" evidence="1">
    <location>
        <begin position="434"/>
        <end position="443"/>
    </location>
</feature>
<feature type="region of interest" description="Disordered" evidence="1">
    <location>
        <begin position="199"/>
        <end position="225"/>
    </location>
</feature>
<protein>
    <submittedName>
        <fullName evidence="2">Uncharacterized protein</fullName>
    </submittedName>
</protein>
<proteinExistence type="predicted"/>
<dbReference type="Proteomes" id="UP001430848">
    <property type="component" value="Unassembled WGS sequence"/>
</dbReference>
<reference evidence="2 3" key="1">
    <citation type="submission" date="2024-02" db="EMBL/GenBank/DDBJ databases">
        <title>De novo assembly and annotation of 12 fungi associated with fruit tree decline syndrome in Ontario, Canada.</title>
        <authorList>
            <person name="Sulman M."/>
            <person name="Ellouze W."/>
            <person name="Ilyukhin E."/>
        </authorList>
    </citation>
    <scope>NUCLEOTIDE SEQUENCE [LARGE SCALE GENOMIC DNA]</scope>
    <source>
        <strain evidence="2 3">M169</strain>
    </source>
</reference>
<dbReference type="EMBL" id="JAKNSF020000094">
    <property type="protein sequence ID" value="KAK7717095.1"/>
    <property type="molecule type" value="Genomic_DNA"/>
</dbReference>
<feature type="region of interest" description="Disordered" evidence="1">
    <location>
        <begin position="430"/>
        <end position="475"/>
    </location>
</feature>
<evidence type="ECO:0000313" key="2">
    <source>
        <dbReference type="EMBL" id="KAK7717095.1"/>
    </source>
</evidence>
<name>A0ABR1NVV5_DIAER</name>
<comment type="caution">
    <text evidence="2">The sequence shown here is derived from an EMBL/GenBank/DDBJ whole genome shotgun (WGS) entry which is preliminary data.</text>
</comment>
<keyword evidence="3" id="KW-1185">Reference proteome</keyword>
<organism evidence="2 3">
    <name type="scientific">Diaporthe eres</name>
    <name type="common">Phomopsis oblonga</name>
    <dbReference type="NCBI Taxonomy" id="83184"/>
    <lineage>
        <taxon>Eukaryota</taxon>
        <taxon>Fungi</taxon>
        <taxon>Dikarya</taxon>
        <taxon>Ascomycota</taxon>
        <taxon>Pezizomycotina</taxon>
        <taxon>Sordariomycetes</taxon>
        <taxon>Sordariomycetidae</taxon>
        <taxon>Diaporthales</taxon>
        <taxon>Diaporthaceae</taxon>
        <taxon>Diaporthe</taxon>
        <taxon>Diaporthe eres species complex</taxon>
    </lineage>
</organism>
<evidence type="ECO:0000313" key="3">
    <source>
        <dbReference type="Proteomes" id="UP001430848"/>
    </source>
</evidence>
<evidence type="ECO:0000256" key="1">
    <source>
        <dbReference type="SAM" id="MobiDB-lite"/>
    </source>
</evidence>
<gene>
    <name evidence="2" type="ORF">SLS63_010814</name>
</gene>
<sequence length="475" mass="52543">MSALSSPSPLLGPTTEVDEAKLPQGNCRYIMMNTEVKGSRCACVNFTLNKALPGASCECGHLACFHHKTAEPPADRRELELLRQRVQQLEELLAEGTSRRNEVVQRVSELEGIVDSRTEEIGQEIKKTYGNLNRAWHSIGELERRGGDVDTRFQAMGVHLRNVDGELQRLHQRQCELNDADLSLEEQLLEVVESIEGVSEVTPSRGRQRRKSISDPVPTLNSSPKTTLVPLRSGGVPTRASESAVSSLWTVHVSLLPSSSLPFPFERDTNAYKRCLSRGLHQMVAVNGTSAEAFVSAVTRSFKGVLKDRPWVPLQAKLCDADTLQGLPMLRPLDSSLVNSKFDVDFLRTHCAVLDIHGNMDSLYISMRHSSLSWHALRHSPVFLQGLEASWDYDPILDSSDPFVNDESVDENDRPSAGDLVGGLPNFKRAASEMSRSSTTTTVVDGAEGRGPKKVARTNCPPPFQEVRRRRVETA</sequence>
<accession>A0ABR1NVV5</accession>